<dbReference type="InterPro" id="IPR001387">
    <property type="entry name" value="Cro/C1-type_HTH"/>
</dbReference>
<name>A0A1N7FC90_9NOCA</name>
<dbReference type="SUPFAM" id="SSF47413">
    <property type="entry name" value="lambda repressor-like DNA-binding domains"/>
    <property type="match status" value="1"/>
</dbReference>
<dbReference type="CDD" id="cd00093">
    <property type="entry name" value="HTH_XRE"/>
    <property type="match status" value="1"/>
</dbReference>
<dbReference type="Gene3D" id="1.10.260.40">
    <property type="entry name" value="lambda repressor-like DNA-binding domains"/>
    <property type="match status" value="1"/>
</dbReference>
<reference evidence="2 3" key="1">
    <citation type="submission" date="2017-01" db="EMBL/GenBank/DDBJ databases">
        <authorList>
            <person name="Mah S.A."/>
            <person name="Swanson W.J."/>
            <person name="Moy G.W."/>
            <person name="Vacquier V.D."/>
        </authorList>
    </citation>
    <scope>NUCLEOTIDE SEQUENCE [LARGE SCALE GENOMIC DNA]</scope>
    <source>
        <strain evidence="2 3">CPCC 203464</strain>
    </source>
</reference>
<dbReference type="EMBL" id="FTNT01000005">
    <property type="protein sequence ID" value="SIR97971.1"/>
    <property type="molecule type" value="Genomic_DNA"/>
</dbReference>
<dbReference type="Pfam" id="PF01381">
    <property type="entry name" value="HTH_3"/>
    <property type="match status" value="1"/>
</dbReference>
<proteinExistence type="predicted"/>
<feature type="domain" description="HTH cro/C1-type" evidence="1">
    <location>
        <begin position="20"/>
        <end position="65"/>
    </location>
</feature>
<dbReference type="Proteomes" id="UP000186218">
    <property type="component" value="Unassembled WGS sequence"/>
</dbReference>
<accession>A0A1N7FC90</accession>
<dbReference type="AlphaFoldDB" id="A0A1N7FC90"/>
<evidence type="ECO:0000313" key="3">
    <source>
        <dbReference type="Proteomes" id="UP000186218"/>
    </source>
</evidence>
<dbReference type="SMART" id="SM00530">
    <property type="entry name" value="HTH_XRE"/>
    <property type="match status" value="1"/>
</dbReference>
<dbReference type="GO" id="GO:0003677">
    <property type="term" value="F:DNA binding"/>
    <property type="evidence" value="ECO:0007669"/>
    <property type="project" value="InterPro"/>
</dbReference>
<organism evidence="2 3">
    <name type="scientific">Williamsia sterculiae</name>
    <dbReference type="NCBI Taxonomy" id="1344003"/>
    <lineage>
        <taxon>Bacteria</taxon>
        <taxon>Bacillati</taxon>
        <taxon>Actinomycetota</taxon>
        <taxon>Actinomycetes</taxon>
        <taxon>Mycobacteriales</taxon>
        <taxon>Nocardiaceae</taxon>
        <taxon>Williamsia</taxon>
    </lineage>
</organism>
<keyword evidence="3" id="KW-1185">Reference proteome</keyword>
<dbReference type="InterPro" id="IPR010982">
    <property type="entry name" value="Lambda_DNA-bd_dom_sf"/>
</dbReference>
<dbReference type="PROSITE" id="PS50943">
    <property type="entry name" value="HTH_CROC1"/>
    <property type="match status" value="1"/>
</dbReference>
<evidence type="ECO:0000313" key="2">
    <source>
        <dbReference type="EMBL" id="SIR97971.1"/>
    </source>
</evidence>
<sequence length="75" mass="8340">MISRVSSAGEYALAARSWILTQEAASVMTGISVTTYQKIENGHRMPRLENVVKLVDRLSIDSRALFLELGDFLPD</sequence>
<protein>
    <submittedName>
        <fullName evidence="2">Helix-turn-helix</fullName>
    </submittedName>
</protein>
<dbReference type="STRING" id="1344003.SAMN05445060_1925"/>
<evidence type="ECO:0000259" key="1">
    <source>
        <dbReference type="PROSITE" id="PS50943"/>
    </source>
</evidence>
<gene>
    <name evidence="2" type="ORF">SAMN05445060_1925</name>
</gene>